<dbReference type="GO" id="GO:0003700">
    <property type="term" value="F:DNA-binding transcription factor activity"/>
    <property type="evidence" value="ECO:0007669"/>
    <property type="project" value="TreeGrafter"/>
</dbReference>
<reference evidence="3" key="1">
    <citation type="submission" date="2024-05" db="EMBL/GenBank/DDBJ databases">
        <authorList>
            <person name="Cai S.Y."/>
            <person name="Jin L.M."/>
            <person name="Li H.R."/>
        </authorList>
    </citation>
    <scope>NUCLEOTIDE SEQUENCE</scope>
    <source>
        <strain evidence="3">A5-74</strain>
    </source>
</reference>
<dbReference type="InterPro" id="IPR011051">
    <property type="entry name" value="RmlC_Cupin_sf"/>
</dbReference>
<sequence length="187" mass="20218">MVAELQQLGARLRAARTARGWTLDDLAPLGGMSVSTLSRLESGKRQASLELLIPLTRALGIRVDDLLVPAPVDPRVSRPSFRRPGMTVRPLAPEDSTLLAYAIDYEPGVPLPEPNTHPGRDWVYVTSGKLLLQLGSQELVLARGEAAEFDTLVPHAMGAAGARPARIISIFNQDGDRLHVHSPDGDH</sequence>
<keyword evidence="1" id="KW-0238">DNA-binding</keyword>
<dbReference type="InterPro" id="IPR013096">
    <property type="entry name" value="Cupin_2"/>
</dbReference>
<dbReference type="CDD" id="cd02209">
    <property type="entry name" value="cupin_XRE_C"/>
    <property type="match status" value="1"/>
</dbReference>
<accession>A0AAU8DV06</accession>
<dbReference type="PANTHER" id="PTHR46797">
    <property type="entry name" value="HTH-TYPE TRANSCRIPTIONAL REGULATOR"/>
    <property type="match status" value="1"/>
</dbReference>
<dbReference type="GO" id="GO:0005829">
    <property type="term" value="C:cytosol"/>
    <property type="evidence" value="ECO:0007669"/>
    <property type="project" value="TreeGrafter"/>
</dbReference>
<dbReference type="EMBL" id="CP159218">
    <property type="protein sequence ID" value="XCG65985.1"/>
    <property type="molecule type" value="Genomic_DNA"/>
</dbReference>
<dbReference type="Gene3D" id="2.60.120.10">
    <property type="entry name" value="Jelly Rolls"/>
    <property type="match status" value="1"/>
</dbReference>
<dbReference type="Gene3D" id="1.10.260.40">
    <property type="entry name" value="lambda repressor-like DNA-binding domains"/>
    <property type="match status" value="1"/>
</dbReference>
<dbReference type="SUPFAM" id="SSF51182">
    <property type="entry name" value="RmlC-like cupins"/>
    <property type="match status" value="1"/>
</dbReference>
<protein>
    <submittedName>
        <fullName evidence="3">XRE family transcriptional regulator</fullName>
    </submittedName>
</protein>
<dbReference type="PROSITE" id="PS50943">
    <property type="entry name" value="HTH_CROC1"/>
    <property type="match status" value="1"/>
</dbReference>
<dbReference type="InterPro" id="IPR001387">
    <property type="entry name" value="Cro/C1-type_HTH"/>
</dbReference>
<dbReference type="AlphaFoldDB" id="A0AAU8DV06"/>
<evidence type="ECO:0000259" key="2">
    <source>
        <dbReference type="PROSITE" id="PS50943"/>
    </source>
</evidence>
<dbReference type="InterPro" id="IPR014710">
    <property type="entry name" value="RmlC-like_jellyroll"/>
</dbReference>
<dbReference type="SMART" id="SM00530">
    <property type="entry name" value="HTH_XRE"/>
    <property type="match status" value="1"/>
</dbReference>
<proteinExistence type="predicted"/>
<dbReference type="InterPro" id="IPR050807">
    <property type="entry name" value="TransReg_Diox_bact_type"/>
</dbReference>
<dbReference type="Pfam" id="PF01381">
    <property type="entry name" value="HTH_3"/>
    <property type="match status" value="1"/>
</dbReference>
<dbReference type="CDD" id="cd00093">
    <property type="entry name" value="HTH_XRE"/>
    <property type="match status" value="1"/>
</dbReference>
<gene>
    <name evidence="3" type="ORF">ABLG96_19035</name>
</gene>
<dbReference type="SUPFAM" id="SSF47413">
    <property type="entry name" value="lambda repressor-like DNA-binding domains"/>
    <property type="match status" value="1"/>
</dbReference>
<dbReference type="GO" id="GO:0003677">
    <property type="term" value="F:DNA binding"/>
    <property type="evidence" value="ECO:0007669"/>
    <property type="project" value="UniProtKB-KW"/>
</dbReference>
<organism evidence="3">
    <name type="scientific">Nakamurella sp. A5-74</name>
    <dbReference type="NCBI Taxonomy" id="3158264"/>
    <lineage>
        <taxon>Bacteria</taxon>
        <taxon>Bacillati</taxon>
        <taxon>Actinomycetota</taxon>
        <taxon>Actinomycetes</taxon>
        <taxon>Nakamurellales</taxon>
        <taxon>Nakamurellaceae</taxon>
        <taxon>Nakamurella</taxon>
    </lineage>
</organism>
<dbReference type="InterPro" id="IPR010982">
    <property type="entry name" value="Lambda_DNA-bd_dom_sf"/>
</dbReference>
<dbReference type="Pfam" id="PF07883">
    <property type="entry name" value="Cupin_2"/>
    <property type="match status" value="1"/>
</dbReference>
<dbReference type="PANTHER" id="PTHR46797:SF1">
    <property type="entry name" value="METHYLPHOSPHONATE SYNTHASE"/>
    <property type="match status" value="1"/>
</dbReference>
<name>A0AAU8DV06_9ACTN</name>
<feature type="domain" description="HTH cro/C1-type" evidence="2">
    <location>
        <begin position="12"/>
        <end position="66"/>
    </location>
</feature>
<evidence type="ECO:0000313" key="3">
    <source>
        <dbReference type="EMBL" id="XCG65985.1"/>
    </source>
</evidence>
<dbReference type="RefSeq" id="WP_353651589.1">
    <property type="nucleotide sequence ID" value="NZ_CP159218.1"/>
</dbReference>
<evidence type="ECO:0000256" key="1">
    <source>
        <dbReference type="ARBA" id="ARBA00023125"/>
    </source>
</evidence>